<protein>
    <recommendedName>
        <fullName evidence="4">DUF3455 domain-containing protein</fullName>
    </recommendedName>
</protein>
<gene>
    <name evidence="2" type="ORF">LZ012_07525</name>
</gene>
<keyword evidence="3" id="KW-1185">Reference proteome</keyword>
<evidence type="ECO:0008006" key="4">
    <source>
        <dbReference type="Google" id="ProtNLM"/>
    </source>
</evidence>
<reference evidence="2" key="1">
    <citation type="submission" date="2022-01" db="EMBL/GenBank/DDBJ databases">
        <authorList>
            <person name="Jo J.-H."/>
            <person name="Im W.-T."/>
        </authorList>
    </citation>
    <scope>NUCLEOTIDE SEQUENCE</scope>
    <source>
        <strain evidence="2">XY25</strain>
    </source>
</reference>
<feature type="signal peptide" evidence="1">
    <location>
        <begin position="1"/>
        <end position="16"/>
    </location>
</feature>
<dbReference type="Proteomes" id="UP001165384">
    <property type="component" value="Unassembled WGS sequence"/>
</dbReference>
<dbReference type="EMBL" id="JAKLTN010000001">
    <property type="protein sequence ID" value="MCG2576841.1"/>
    <property type="molecule type" value="Genomic_DNA"/>
</dbReference>
<feature type="chain" id="PRO_5045325840" description="DUF3455 domain-containing protein" evidence="1">
    <location>
        <begin position="17"/>
        <end position="220"/>
    </location>
</feature>
<proteinExistence type="predicted"/>
<evidence type="ECO:0000313" key="2">
    <source>
        <dbReference type="EMBL" id="MCG2576841.1"/>
    </source>
</evidence>
<comment type="caution">
    <text evidence="2">The sequence shown here is derived from an EMBL/GenBank/DDBJ whole genome shotgun (WGS) entry which is preliminary data.</text>
</comment>
<dbReference type="RefSeq" id="WP_275709184.1">
    <property type="nucleotide sequence ID" value="NZ_JAKLTN010000001.1"/>
</dbReference>
<organism evidence="2 3">
    <name type="scientific">Dechloromonas hankyongensis</name>
    <dbReference type="NCBI Taxonomy" id="2908002"/>
    <lineage>
        <taxon>Bacteria</taxon>
        <taxon>Pseudomonadati</taxon>
        <taxon>Pseudomonadota</taxon>
        <taxon>Betaproteobacteria</taxon>
        <taxon>Rhodocyclales</taxon>
        <taxon>Azonexaceae</taxon>
        <taxon>Dechloromonas</taxon>
    </lineage>
</organism>
<keyword evidence="1" id="KW-0732">Signal</keyword>
<sequence length="220" mass="24092">MKLLGLLLLLPALASAETVFDGYGAYYATLPGQLFNSKGINLHPYSVRGDKGIRLAWSGTAGGRHHTLEIRNGVLAIDGLVLKPSTVTTFPDEVVNDGDLGIGTTAYFAPGWACVENTPMSASGTAVRHKAVYLMRLANPKPQAWKLPSLFQACEGIRQQANRIVFDKIEYRYRAEEDNPVGISLKEYIIRGKTFIPSGNSRSATFVESGNVYRFVIDPR</sequence>
<evidence type="ECO:0000313" key="3">
    <source>
        <dbReference type="Proteomes" id="UP001165384"/>
    </source>
</evidence>
<accession>A0ABS9K103</accession>
<evidence type="ECO:0000256" key="1">
    <source>
        <dbReference type="SAM" id="SignalP"/>
    </source>
</evidence>
<name>A0ABS9K103_9RHOO</name>